<evidence type="ECO:0000313" key="3">
    <source>
        <dbReference type="Proteomes" id="UP001234495"/>
    </source>
</evidence>
<protein>
    <recommendedName>
        <fullName evidence="1">DUF8042 domain-containing protein</fullName>
    </recommendedName>
</protein>
<feature type="domain" description="DUF8042" evidence="1">
    <location>
        <begin position="5"/>
        <end position="121"/>
    </location>
</feature>
<sequence length="127" mass="15020">MVSLTNQQVELLHFYYYLLDTIEDGFDYITASYTNLELNESERLFKDILSAFYHIDSSHIVIEAIFEDDDKIRTSIHHFDVIINILETEPVNTQSYTNPHFIKNELIPAYQAWKEPIQTNLSKYIIQ</sequence>
<reference evidence="2 3" key="1">
    <citation type="submission" date="2023-07" db="EMBL/GenBank/DDBJ databases">
        <title>Genomic Encyclopedia of Type Strains, Phase IV (KMG-IV): sequencing the most valuable type-strain genomes for metagenomic binning, comparative biology and taxonomic classification.</title>
        <authorList>
            <person name="Goeker M."/>
        </authorList>
    </citation>
    <scope>NUCLEOTIDE SEQUENCE [LARGE SCALE GENOMIC DNA]</scope>
    <source>
        <strain evidence="2 3">DSM 29005</strain>
    </source>
</reference>
<dbReference type="RefSeq" id="WP_307342474.1">
    <property type="nucleotide sequence ID" value="NZ_JAUSUD010000012.1"/>
</dbReference>
<accession>A0ABT9ZGS1</accession>
<dbReference type="EMBL" id="JAUSUD010000012">
    <property type="protein sequence ID" value="MDQ0231467.1"/>
    <property type="molecule type" value="Genomic_DNA"/>
</dbReference>
<dbReference type="Pfam" id="PF26154">
    <property type="entry name" value="DUF8042"/>
    <property type="match status" value="1"/>
</dbReference>
<dbReference type="Proteomes" id="UP001234495">
    <property type="component" value="Unassembled WGS sequence"/>
</dbReference>
<comment type="caution">
    <text evidence="2">The sequence shown here is derived from an EMBL/GenBank/DDBJ whole genome shotgun (WGS) entry which is preliminary data.</text>
</comment>
<evidence type="ECO:0000313" key="2">
    <source>
        <dbReference type="EMBL" id="MDQ0231467.1"/>
    </source>
</evidence>
<proteinExistence type="predicted"/>
<evidence type="ECO:0000259" key="1">
    <source>
        <dbReference type="Pfam" id="PF26154"/>
    </source>
</evidence>
<gene>
    <name evidence="2" type="ORF">J2S19_002750</name>
</gene>
<dbReference type="InterPro" id="IPR058355">
    <property type="entry name" value="DUF8042"/>
</dbReference>
<organism evidence="2 3">
    <name type="scientific">Metabacillus malikii</name>
    <dbReference type="NCBI Taxonomy" id="1504265"/>
    <lineage>
        <taxon>Bacteria</taxon>
        <taxon>Bacillati</taxon>
        <taxon>Bacillota</taxon>
        <taxon>Bacilli</taxon>
        <taxon>Bacillales</taxon>
        <taxon>Bacillaceae</taxon>
        <taxon>Metabacillus</taxon>
    </lineage>
</organism>
<name>A0ABT9ZGS1_9BACI</name>
<keyword evidence="3" id="KW-1185">Reference proteome</keyword>